<organism evidence="5 6">
    <name type="scientific">Paraburkholderia humisilvae</name>
    <dbReference type="NCBI Taxonomy" id="627669"/>
    <lineage>
        <taxon>Bacteria</taxon>
        <taxon>Pseudomonadati</taxon>
        <taxon>Pseudomonadota</taxon>
        <taxon>Betaproteobacteria</taxon>
        <taxon>Burkholderiales</taxon>
        <taxon>Burkholderiaceae</taxon>
        <taxon>Paraburkholderia</taxon>
    </lineage>
</organism>
<dbReference type="GO" id="GO:0030246">
    <property type="term" value="F:carbohydrate binding"/>
    <property type="evidence" value="ECO:0007669"/>
    <property type="project" value="UniProtKB-ARBA"/>
</dbReference>
<keyword evidence="3" id="KW-0732">Signal</keyword>
<sequence>MNVLTHILGRARRLLRSAALGASLAAACIGGLTLSGPAVAAGKYKIFLSMSYVGNDWQTEAANMVKAMAATPELKDKVDLEVQVAGTDAQRQIQQINSMVQAGAKAIVIYPISPTALNRAIRNACSKGVVVIAYDGEVTEPCAHNITIDQNQAGTVTADWLAKTLNGKGNIVMITGVPGTSVDRARTEAAKAVFAKYPGIKIVAEGTGMWSQATAKTELSKILATNSWDKIDGLWMQVGCFTAASMQLDAGIPDNKIKPCAGESSNGHRIQMLPPGTVKGEGAYRSIGYPSISYGSPPYSGALALKLAVQKLDGKDIPARVTLKLPLVETSQSKLCQTGSIAELRAGCTAFPPDKVPPGWFADIYSPETSEVGFNAALTGKGD</sequence>
<gene>
    <name evidence="5" type="ORF">LMG29542_00546</name>
</gene>
<dbReference type="InterPro" id="IPR025997">
    <property type="entry name" value="SBP_2_dom"/>
</dbReference>
<accession>A0A6J5D2W4</accession>
<dbReference type="SUPFAM" id="SSF53822">
    <property type="entry name" value="Periplasmic binding protein-like I"/>
    <property type="match status" value="1"/>
</dbReference>
<dbReference type="GO" id="GO:0030313">
    <property type="term" value="C:cell envelope"/>
    <property type="evidence" value="ECO:0007669"/>
    <property type="project" value="UniProtKB-SubCell"/>
</dbReference>
<evidence type="ECO:0000313" key="6">
    <source>
        <dbReference type="Proteomes" id="UP000494363"/>
    </source>
</evidence>
<dbReference type="Proteomes" id="UP000494363">
    <property type="component" value="Unassembled WGS sequence"/>
</dbReference>
<evidence type="ECO:0000259" key="4">
    <source>
        <dbReference type="Pfam" id="PF13407"/>
    </source>
</evidence>
<evidence type="ECO:0000256" key="1">
    <source>
        <dbReference type="ARBA" id="ARBA00004196"/>
    </source>
</evidence>
<evidence type="ECO:0000256" key="2">
    <source>
        <dbReference type="ARBA" id="ARBA00007639"/>
    </source>
</evidence>
<keyword evidence="6" id="KW-1185">Reference proteome</keyword>
<proteinExistence type="inferred from homology"/>
<dbReference type="RefSeq" id="WP_175224908.1">
    <property type="nucleotide sequence ID" value="NZ_CADIKH010000002.1"/>
</dbReference>
<dbReference type="PANTHER" id="PTHR46847">
    <property type="entry name" value="D-ALLOSE-BINDING PERIPLASMIC PROTEIN-RELATED"/>
    <property type="match status" value="1"/>
</dbReference>
<dbReference type="CDD" id="cd19998">
    <property type="entry name" value="PBP1_ABC_sugar_binding-like"/>
    <property type="match status" value="1"/>
</dbReference>
<name>A0A6J5D2W4_9BURK</name>
<evidence type="ECO:0000256" key="3">
    <source>
        <dbReference type="ARBA" id="ARBA00022729"/>
    </source>
</evidence>
<feature type="domain" description="Periplasmic binding protein" evidence="4">
    <location>
        <begin position="46"/>
        <end position="316"/>
    </location>
</feature>
<dbReference type="PANTHER" id="PTHR46847:SF1">
    <property type="entry name" value="D-ALLOSE-BINDING PERIPLASMIC PROTEIN-RELATED"/>
    <property type="match status" value="1"/>
</dbReference>
<protein>
    <recommendedName>
        <fullName evidence="4">Periplasmic binding protein domain-containing protein</fullName>
    </recommendedName>
</protein>
<comment type="similarity">
    <text evidence="2">Belongs to the bacterial solute-binding protein 2 family.</text>
</comment>
<dbReference type="AlphaFoldDB" id="A0A6J5D2W4"/>
<dbReference type="Pfam" id="PF13407">
    <property type="entry name" value="Peripla_BP_4"/>
    <property type="match status" value="1"/>
</dbReference>
<dbReference type="Gene3D" id="3.40.50.2300">
    <property type="match status" value="2"/>
</dbReference>
<dbReference type="InterPro" id="IPR028082">
    <property type="entry name" value="Peripla_BP_I"/>
</dbReference>
<evidence type="ECO:0000313" key="5">
    <source>
        <dbReference type="EMBL" id="CAB3747757.1"/>
    </source>
</evidence>
<comment type="subcellular location">
    <subcellularLocation>
        <location evidence="1">Cell envelope</location>
    </subcellularLocation>
</comment>
<reference evidence="5 6" key="1">
    <citation type="submission" date="2020-04" db="EMBL/GenBank/DDBJ databases">
        <authorList>
            <person name="De Canck E."/>
        </authorList>
    </citation>
    <scope>NUCLEOTIDE SEQUENCE [LARGE SCALE GENOMIC DNA]</scope>
    <source>
        <strain evidence="5 6">LMG 29542</strain>
    </source>
</reference>
<dbReference type="EMBL" id="CADIKH010000002">
    <property type="protein sequence ID" value="CAB3747757.1"/>
    <property type="molecule type" value="Genomic_DNA"/>
</dbReference>